<dbReference type="EMBL" id="VOFY01000005">
    <property type="protein sequence ID" value="KAA8592868.1"/>
    <property type="molecule type" value="Genomic_DNA"/>
</dbReference>
<evidence type="ECO:0000313" key="3">
    <source>
        <dbReference type="Proteomes" id="UP000327493"/>
    </source>
</evidence>
<dbReference type="AlphaFoldDB" id="A0A5J5DHV8"/>
<protein>
    <submittedName>
        <fullName evidence="2">Uncharacterized protein</fullName>
    </submittedName>
</protein>
<organism evidence="2 3">
    <name type="scientific">Etheostoma spectabile</name>
    <name type="common">orangethroat darter</name>
    <dbReference type="NCBI Taxonomy" id="54343"/>
    <lineage>
        <taxon>Eukaryota</taxon>
        <taxon>Metazoa</taxon>
        <taxon>Chordata</taxon>
        <taxon>Craniata</taxon>
        <taxon>Vertebrata</taxon>
        <taxon>Euteleostomi</taxon>
        <taxon>Actinopterygii</taxon>
        <taxon>Neopterygii</taxon>
        <taxon>Teleostei</taxon>
        <taxon>Neoteleostei</taxon>
        <taxon>Acanthomorphata</taxon>
        <taxon>Eupercaria</taxon>
        <taxon>Perciformes</taxon>
        <taxon>Percoidei</taxon>
        <taxon>Percidae</taxon>
        <taxon>Etheostomatinae</taxon>
        <taxon>Etheostoma</taxon>
    </lineage>
</organism>
<dbReference type="Proteomes" id="UP000327493">
    <property type="component" value="Chromosome 5"/>
</dbReference>
<gene>
    <name evidence="2" type="ORF">FQN60_018323</name>
</gene>
<evidence type="ECO:0000256" key="1">
    <source>
        <dbReference type="SAM" id="MobiDB-lite"/>
    </source>
</evidence>
<proteinExistence type="predicted"/>
<accession>A0A5J5DHV8</accession>
<comment type="caution">
    <text evidence="2">The sequence shown here is derived from an EMBL/GenBank/DDBJ whole genome shotgun (WGS) entry which is preliminary data.</text>
</comment>
<sequence length="62" mass="7010">MFLSCGFPSADSQQTEHLSSYQMTVPRLIGGRLRRDVDGRPPNQETNSAEKQLTSQVHFLFV</sequence>
<feature type="region of interest" description="Disordered" evidence="1">
    <location>
        <begin position="1"/>
        <end position="21"/>
    </location>
</feature>
<name>A0A5J5DHV8_9PERO</name>
<reference evidence="2 3" key="1">
    <citation type="submission" date="2019-08" db="EMBL/GenBank/DDBJ databases">
        <title>A chromosome-level genome assembly, high-density linkage maps, and genome scans reveal the genomic architecture of hybrid incompatibilities underlying speciation via character displacement in darters (Percidae: Etheostominae).</title>
        <authorList>
            <person name="Moran R.L."/>
            <person name="Catchen J.M."/>
            <person name="Fuller R.C."/>
        </authorList>
    </citation>
    <scope>NUCLEOTIDE SEQUENCE [LARGE SCALE GENOMIC DNA]</scope>
    <source>
        <strain evidence="2">EspeVRDwgs_2016</strain>
        <tissue evidence="2">Muscle</tissue>
    </source>
</reference>
<evidence type="ECO:0000313" key="2">
    <source>
        <dbReference type="EMBL" id="KAA8592868.1"/>
    </source>
</evidence>
<feature type="compositionally biased region" description="Polar residues" evidence="1">
    <location>
        <begin position="10"/>
        <end position="21"/>
    </location>
</feature>
<keyword evidence="3" id="KW-1185">Reference proteome</keyword>